<evidence type="ECO:0000313" key="1">
    <source>
        <dbReference type="EMBL" id="ELA34611.1"/>
    </source>
</evidence>
<name>L2G8J5_COLFN</name>
<dbReference type="AlphaFoldDB" id="L2G8J5"/>
<evidence type="ECO:0000313" key="2">
    <source>
        <dbReference type="EMBL" id="KAF4475894.1"/>
    </source>
</evidence>
<reference evidence="2 3" key="2">
    <citation type="submission" date="2012-08" db="EMBL/GenBank/DDBJ databases">
        <authorList>
            <person name="Gan P.H.P."/>
            <person name="Ikeda K."/>
            <person name="Irieda H."/>
            <person name="Narusaka M."/>
            <person name="O'Connell R.J."/>
            <person name="Narusaka Y."/>
            <person name="Takano Y."/>
            <person name="Kubo Y."/>
            <person name="Shirasu K."/>
        </authorList>
    </citation>
    <scope>NUCLEOTIDE SEQUENCE [LARGE SCALE GENOMIC DNA]</scope>
    <source>
        <strain evidence="2 3">Nara gc5</strain>
    </source>
</reference>
<dbReference type="EMBL" id="KB020604">
    <property type="protein sequence ID" value="ELA34611.1"/>
    <property type="molecule type" value="Genomic_DNA"/>
</dbReference>
<gene>
    <name evidence="1" type="ORF">CGGC5_5563</name>
    <name evidence="2" type="ORF">CGGC5_v014970</name>
</gene>
<dbReference type="Proteomes" id="UP000011096">
    <property type="component" value="Unassembled WGS sequence"/>
</dbReference>
<organism evidence="1">
    <name type="scientific">Colletotrichum fructicola (strain Nara gc5)</name>
    <name type="common">Anthracnose fungus</name>
    <name type="synonym">Colletotrichum gloeosporioides (strain Nara gc5)</name>
    <dbReference type="NCBI Taxonomy" id="1213859"/>
    <lineage>
        <taxon>Eukaryota</taxon>
        <taxon>Fungi</taxon>
        <taxon>Dikarya</taxon>
        <taxon>Ascomycota</taxon>
        <taxon>Pezizomycotina</taxon>
        <taxon>Sordariomycetes</taxon>
        <taxon>Hypocreomycetidae</taxon>
        <taxon>Glomerellales</taxon>
        <taxon>Glomerellaceae</taxon>
        <taxon>Colletotrichum</taxon>
        <taxon>Colletotrichum gloeosporioides species complex</taxon>
    </lineage>
</organism>
<dbReference type="InParanoid" id="L2G8J5"/>
<sequence>MDSRLFKTLERFEESKVTIVERETPLRIRLAYPLVTRTDPIYLVPDDQIQLANNIAVASGLHLTEDDDFPKLCLTEHAKQGTGYAYGNPESRFILVLLS</sequence>
<proteinExistence type="predicted"/>
<protein>
    <submittedName>
        <fullName evidence="1">Uncharacterized protein</fullName>
    </submittedName>
</protein>
<keyword evidence="3" id="KW-1185">Reference proteome</keyword>
<dbReference type="EMBL" id="ANPB02000009">
    <property type="protein sequence ID" value="KAF4475894.1"/>
    <property type="molecule type" value="Genomic_DNA"/>
</dbReference>
<reference evidence="1" key="1">
    <citation type="submission" date="2012-08" db="EMBL/GenBank/DDBJ databases">
        <title>Genome analysis of Colletotrichum orbiculare and Colletotrichum fructicola.</title>
        <authorList>
            <person name="Gan P.H.P."/>
            <person name="Ikeda K."/>
            <person name="Irieda H."/>
            <person name="Narusaka M."/>
            <person name="O'Connell R.J."/>
            <person name="Narusaka Y."/>
            <person name="Takano Y."/>
            <person name="Kubo Y."/>
            <person name="Shirasu K."/>
        </authorList>
    </citation>
    <scope>NUCLEOTIDE SEQUENCE</scope>
    <source>
        <strain evidence="1">Nara gc5</strain>
    </source>
</reference>
<dbReference type="OrthoDB" id="4202165at2759"/>
<accession>L2G8J5</accession>
<evidence type="ECO:0000313" key="3">
    <source>
        <dbReference type="Proteomes" id="UP000011096"/>
    </source>
</evidence>
<dbReference type="HOGENOM" id="CLU_2320215_0_0_1"/>
<reference evidence="2 3" key="3">
    <citation type="submission" date="2020-04" db="EMBL/GenBank/DDBJ databases">
        <title>Genome sequencing and assembly of multiple isolates from the Colletotrichum gloeosporioides species complex.</title>
        <authorList>
            <person name="Gan P."/>
            <person name="Shirasu K."/>
        </authorList>
    </citation>
    <scope>NUCLEOTIDE SEQUENCE [LARGE SCALE GENOMIC DNA]</scope>
    <source>
        <strain evidence="2 3">Nara gc5</strain>
    </source>
</reference>